<dbReference type="EMBL" id="JARIHO010000010">
    <property type="protein sequence ID" value="KAJ7354243.1"/>
    <property type="molecule type" value="Genomic_DNA"/>
</dbReference>
<evidence type="ECO:0000313" key="3">
    <source>
        <dbReference type="Proteomes" id="UP001218218"/>
    </source>
</evidence>
<sequence length="254" mass="28064">MASRPARNCQESSRVADGANSEAPSAIHQSVLAGQQLLTGPASLTHLWHGGRYTSATFPSLPRWLMTSSPFQFFDASFCSLPLITVLLDTLAAAVDGTGLLAGVAAGDMLAFRALQFPAAFVAANPAIFLTLDWVHPGQLRAFLADRDRSGVTSFKSYVTLDVLKRLMDFPYMKTDEELEEFTAWIGSLNIKKVQDWWKHKLRDPWIPPSLIKSRSRIHAADWDITDASTSLNEGQHHWTNQQTGVKLTILEAI</sequence>
<dbReference type="AlphaFoldDB" id="A0AAD7ABI2"/>
<comment type="caution">
    <text evidence="2">The sequence shown here is derived from an EMBL/GenBank/DDBJ whole genome shotgun (WGS) entry which is preliminary data.</text>
</comment>
<gene>
    <name evidence="2" type="ORF">DFH08DRAFT_955640</name>
</gene>
<name>A0AAD7ABI2_9AGAR</name>
<keyword evidence="3" id="KW-1185">Reference proteome</keyword>
<organism evidence="2 3">
    <name type="scientific">Mycena albidolilacea</name>
    <dbReference type="NCBI Taxonomy" id="1033008"/>
    <lineage>
        <taxon>Eukaryota</taxon>
        <taxon>Fungi</taxon>
        <taxon>Dikarya</taxon>
        <taxon>Basidiomycota</taxon>
        <taxon>Agaricomycotina</taxon>
        <taxon>Agaricomycetes</taxon>
        <taxon>Agaricomycetidae</taxon>
        <taxon>Agaricales</taxon>
        <taxon>Marasmiineae</taxon>
        <taxon>Mycenaceae</taxon>
        <taxon>Mycena</taxon>
    </lineage>
</organism>
<evidence type="ECO:0000313" key="2">
    <source>
        <dbReference type="EMBL" id="KAJ7354243.1"/>
    </source>
</evidence>
<evidence type="ECO:0000256" key="1">
    <source>
        <dbReference type="SAM" id="MobiDB-lite"/>
    </source>
</evidence>
<proteinExistence type="predicted"/>
<dbReference type="Proteomes" id="UP001218218">
    <property type="component" value="Unassembled WGS sequence"/>
</dbReference>
<reference evidence="2" key="1">
    <citation type="submission" date="2023-03" db="EMBL/GenBank/DDBJ databases">
        <title>Massive genome expansion in bonnet fungi (Mycena s.s.) driven by repeated elements and novel gene families across ecological guilds.</title>
        <authorList>
            <consortium name="Lawrence Berkeley National Laboratory"/>
            <person name="Harder C.B."/>
            <person name="Miyauchi S."/>
            <person name="Viragh M."/>
            <person name="Kuo A."/>
            <person name="Thoen E."/>
            <person name="Andreopoulos B."/>
            <person name="Lu D."/>
            <person name="Skrede I."/>
            <person name="Drula E."/>
            <person name="Henrissat B."/>
            <person name="Morin E."/>
            <person name="Kohler A."/>
            <person name="Barry K."/>
            <person name="LaButti K."/>
            <person name="Morin E."/>
            <person name="Salamov A."/>
            <person name="Lipzen A."/>
            <person name="Mereny Z."/>
            <person name="Hegedus B."/>
            <person name="Baldrian P."/>
            <person name="Stursova M."/>
            <person name="Weitz H."/>
            <person name="Taylor A."/>
            <person name="Grigoriev I.V."/>
            <person name="Nagy L.G."/>
            <person name="Martin F."/>
            <person name="Kauserud H."/>
        </authorList>
    </citation>
    <scope>NUCLEOTIDE SEQUENCE</scope>
    <source>
        <strain evidence="2">CBHHK002</strain>
    </source>
</reference>
<feature type="region of interest" description="Disordered" evidence="1">
    <location>
        <begin position="1"/>
        <end position="20"/>
    </location>
</feature>
<protein>
    <submittedName>
        <fullName evidence="2">Uncharacterized protein</fullName>
    </submittedName>
</protein>
<accession>A0AAD7ABI2</accession>